<keyword evidence="10" id="KW-0732">Signal</keyword>
<keyword evidence="5 8" id="KW-0697">Rotamase</keyword>
<dbReference type="Gene3D" id="3.10.50.40">
    <property type="match status" value="1"/>
</dbReference>
<evidence type="ECO:0000256" key="8">
    <source>
        <dbReference type="PROSITE-ProRule" id="PRU00278"/>
    </source>
</evidence>
<evidence type="ECO:0000256" key="7">
    <source>
        <dbReference type="ARBA" id="ARBA00031484"/>
    </source>
</evidence>
<proteinExistence type="inferred from homology"/>
<evidence type="ECO:0000256" key="9">
    <source>
        <dbReference type="SAM" id="MobiDB-lite"/>
    </source>
</evidence>
<dbReference type="PANTHER" id="PTHR47245:SF2">
    <property type="entry name" value="PEPTIDYL-PROLYL CIS-TRANS ISOMERASE HP_0175-RELATED"/>
    <property type="match status" value="1"/>
</dbReference>
<evidence type="ECO:0000256" key="6">
    <source>
        <dbReference type="ARBA" id="ARBA00030642"/>
    </source>
</evidence>
<evidence type="ECO:0000256" key="10">
    <source>
        <dbReference type="SAM" id="SignalP"/>
    </source>
</evidence>
<evidence type="ECO:0000256" key="3">
    <source>
        <dbReference type="ARBA" id="ARBA00013194"/>
    </source>
</evidence>
<keyword evidence="13" id="KW-1185">Reference proteome</keyword>
<comment type="caution">
    <text evidence="12">The sequence shown here is derived from an EMBL/GenBank/DDBJ whole genome shotgun (WGS) entry which is preliminary data.</text>
</comment>
<reference evidence="12 13" key="1">
    <citation type="submission" date="2019-01" db="EMBL/GenBank/DDBJ databases">
        <authorList>
            <person name="Chen W.-M."/>
        </authorList>
    </citation>
    <scope>NUCLEOTIDE SEQUENCE [LARGE SCALE GENOMIC DNA]</scope>
    <source>
        <strain evidence="12 13">TER-1</strain>
    </source>
</reference>
<dbReference type="SUPFAM" id="SSF109998">
    <property type="entry name" value="Triger factor/SurA peptide-binding domain-like"/>
    <property type="match status" value="1"/>
</dbReference>
<dbReference type="AlphaFoldDB" id="A0A437PFT7"/>
<dbReference type="InterPro" id="IPR023058">
    <property type="entry name" value="PPIase_PpiC_CS"/>
</dbReference>
<comment type="similarity">
    <text evidence="2">Belongs to the PpiC/parvulin rotamase family.</text>
</comment>
<feature type="domain" description="PpiC" evidence="11">
    <location>
        <begin position="139"/>
        <end position="229"/>
    </location>
</feature>
<dbReference type="EMBL" id="SACP01000002">
    <property type="protein sequence ID" value="RVU21151.1"/>
    <property type="molecule type" value="Genomic_DNA"/>
</dbReference>
<feature type="region of interest" description="Disordered" evidence="9">
    <location>
        <begin position="263"/>
        <end position="287"/>
    </location>
</feature>
<dbReference type="InterPro" id="IPR027304">
    <property type="entry name" value="Trigger_fact/SurA_dom_sf"/>
</dbReference>
<dbReference type="InterPro" id="IPR050245">
    <property type="entry name" value="PrsA_foldase"/>
</dbReference>
<evidence type="ECO:0000256" key="2">
    <source>
        <dbReference type="ARBA" id="ARBA00007656"/>
    </source>
</evidence>
<evidence type="ECO:0000259" key="11">
    <source>
        <dbReference type="PROSITE" id="PS50198"/>
    </source>
</evidence>
<comment type="catalytic activity">
    <reaction evidence="1">
        <text>[protein]-peptidylproline (omega=180) = [protein]-peptidylproline (omega=0)</text>
        <dbReference type="Rhea" id="RHEA:16237"/>
        <dbReference type="Rhea" id="RHEA-COMP:10747"/>
        <dbReference type="Rhea" id="RHEA-COMP:10748"/>
        <dbReference type="ChEBI" id="CHEBI:83833"/>
        <dbReference type="ChEBI" id="CHEBI:83834"/>
        <dbReference type="EC" id="5.2.1.8"/>
    </reaction>
</comment>
<dbReference type="Proteomes" id="UP000286997">
    <property type="component" value="Unassembled WGS sequence"/>
</dbReference>
<evidence type="ECO:0000313" key="12">
    <source>
        <dbReference type="EMBL" id="RVU21151.1"/>
    </source>
</evidence>
<organism evidence="12 13">
    <name type="scientific">Methylobacterium oryzihabitans</name>
    <dbReference type="NCBI Taxonomy" id="2499852"/>
    <lineage>
        <taxon>Bacteria</taxon>
        <taxon>Pseudomonadati</taxon>
        <taxon>Pseudomonadota</taxon>
        <taxon>Alphaproteobacteria</taxon>
        <taxon>Hyphomicrobiales</taxon>
        <taxon>Methylobacteriaceae</taxon>
        <taxon>Methylobacterium</taxon>
    </lineage>
</organism>
<evidence type="ECO:0000256" key="4">
    <source>
        <dbReference type="ARBA" id="ARBA00018370"/>
    </source>
</evidence>
<evidence type="ECO:0000256" key="5">
    <source>
        <dbReference type="ARBA" id="ARBA00023110"/>
    </source>
</evidence>
<dbReference type="EC" id="5.2.1.8" evidence="3"/>
<evidence type="ECO:0000256" key="1">
    <source>
        <dbReference type="ARBA" id="ARBA00000971"/>
    </source>
</evidence>
<dbReference type="GO" id="GO:0003755">
    <property type="term" value="F:peptidyl-prolyl cis-trans isomerase activity"/>
    <property type="evidence" value="ECO:0007669"/>
    <property type="project" value="UniProtKB-KW"/>
</dbReference>
<protein>
    <recommendedName>
        <fullName evidence="4">Parvulin-like PPIase</fullName>
        <ecNumber evidence="3">5.2.1.8</ecNumber>
    </recommendedName>
    <alternativeName>
        <fullName evidence="6">Peptidyl-prolyl cis-trans isomerase plp</fullName>
    </alternativeName>
    <alternativeName>
        <fullName evidence="7">Rotamase plp</fullName>
    </alternativeName>
</protein>
<dbReference type="OrthoDB" id="14196at2"/>
<dbReference type="PANTHER" id="PTHR47245">
    <property type="entry name" value="PEPTIDYLPROLYL ISOMERASE"/>
    <property type="match status" value="1"/>
</dbReference>
<dbReference type="Pfam" id="PF13616">
    <property type="entry name" value="Rotamase_3"/>
    <property type="match status" value="1"/>
</dbReference>
<name>A0A437PFT7_9HYPH</name>
<dbReference type="InterPro" id="IPR000297">
    <property type="entry name" value="PPIase_PpiC"/>
</dbReference>
<accession>A0A437PFT7</accession>
<feature type="chain" id="PRO_5019173278" description="Parvulin-like PPIase" evidence="10">
    <location>
        <begin position="26"/>
        <end position="287"/>
    </location>
</feature>
<sequence>MSTFTPLWRTGAVVLALALPAAALAQTAPADKVVARANGAPITAGDLAVAADDPALSLPGVGEDQKQTLLLDYMIDLKLGAQAAEKAKVAENPDFVRKLAYFRDKLLLDEYLEREAKKAVTPEAARKLYDETVKAMKPEEEVHARHILVENEAEAKAIAARLKGGEDFAKVAAEVSKDPGSKAEGGDLGWFTKDRMVAPFADAAFKLEAGKISDPVKTQFGWHVIKVEEKRTKPVPSFEEMREQVDAYLTRKTQQEVITKLREQAKIEKTDAPAKPADAKPAEPKKP</sequence>
<dbReference type="InterPro" id="IPR046357">
    <property type="entry name" value="PPIase_dom_sf"/>
</dbReference>
<keyword evidence="8 12" id="KW-0413">Isomerase</keyword>
<dbReference type="SUPFAM" id="SSF54534">
    <property type="entry name" value="FKBP-like"/>
    <property type="match status" value="1"/>
</dbReference>
<dbReference type="RefSeq" id="WP_127727370.1">
    <property type="nucleotide sequence ID" value="NZ_SACP01000002.1"/>
</dbReference>
<evidence type="ECO:0000313" key="13">
    <source>
        <dbReference type="Proteomes" id="UP000286997"/>
    </source>
</evidence>
<gene>
    <name evidence="12" type="ORF">EOE48_03380</name>
</gene>
<feature type="signal peptide" evidence="10">
    <location>
        <begin position="1"/>
        <end position="25"/>
    </location>
</feature>
<dbReference type="PROSITE" id="PS01096">
    <property type="entry name" value="PPIC_PPIASE_1"/>
    <property type="match status" value="1"/>
</dbReference>
<dbReference type="PROSITE" id="PS50198">
    <property type="entry name" value="PPIC_PPIASE_2"/>
    <property type="match status" value="1"/>
</dbReference>